<organism evidence="5 6">
    <name type="scientific">Mycena belliarum</name>
    <dbReference type="NCBI Taxonomy" id="1033014"/>
    <lineage>
        <taxon>Eukaryota</taxon>
        <taxon>Fungi</taxon>
        <taxon>Dikarya</taxon>
        <taxon>Basidiomycota</taxon>
        <taxon>Agaricomycotina</taxon>
        <taxon>Agaricomycetes</taxon>
        <taxon>Agaricomycetidae</taxon>
        <taxon>Agaricales</taxon>
        <taxon>Marasmiineae</taxon>
        <taxon>Mycenaceae</taxon>
        <taxon>Mycena</taxon>
    </lineage>
</organism>
<evidence type="ECO:0000256" key="2">
    <source>
        <dbReference type="ARBA" id="ARBA00023242"/>
    </source>
</evidence>
<dbReference type="AlphaFoldDB" id="A0AAD6UD36"/>
<dbReference type="SMART" id="SM00906">
    <property type="entry name" value="Fungal_trans"/>
    <property type="match status" value="1"/>
</dbReference>
<keyword evidence="2" id="KW-0539">Nucleus</keyword>
<reference evidence="5" key="1">
    <citation type="submission" date="2023-03" db="EMBL/GenBank/DDBJ databases">
        <title>Massive genome expansion in bonnet fungi (Mycena s.s.) driven by repeated elements and novel gene families across ecological guilds.</title>
        <authorList>
            <consortium name="Lawrence Berkeley National Laboratory"/>
            <person name="Harder C.B."/>
            <person name="Miyauchi S."/>
            <person name="Viragh M."/>
            <person name="Kuo A."/>
            <person name="Thoen E."/>
            <person name="Andreopoulos B."/>
            <person name="Lu D."/>
            <person name="Skrede I."/>
            <person name="Drula E."/>
            <person name="Henrissat B."/>
            <person name="Morin E."/>
            <person name="Kohler A."/>
            <person name="Barry K."/>
            <person name="LaButti K."/>
            <person name="Morin E."/>
            <person name="Salamov A."/>
            <person name="Lipzen A."/>
            <person name="Mereny Z."/>
            <person name="Hegedus B."/>
            <person name="Baldrian P."/>
            <person name="Stursova M."/>
            <person name="Weitz H."/>
            <person name="Taylor A."/>
            <person name="Grigoriev I.V."/>
            <person name="Nagy L.G."/>
            <person name="Martin F."/>
            <person name="Kauserud H."/>
        </authorList>
    </citation>
    <scope>NUCLEOTIDE SEQUENCE</scope>
    <source>
        <strain evidence="5">CBHHK173m</strain>
    </source>
</reference>
<evidence type="ECO:0000313" key="6">
    <source>
        <dbReference type="Proteomes" id="UP001222325"/>
    </source>
</evidence>
<feature type="compositionally biased region" description="Low complexity" evidence="3">
    <location>
        <begin position="135"/>
        <end position="146"/>
    </location>
</feature>
<evidence type="ECO:0000313" key="5">
    <source>
        <dbReference type="EMBL" id="KAJ7099269.1"/>
    </source>
</evidence>
<dbReference type="GO" id="GO:0003677">
    <property type="term" value="F:DNA binding"/>
    <property type="evidence" value="ECO:0007669"/>
    <property type="project" value="InterPro"/>
</dbReference>
<dbReference type="PROSITE" id="PS00463">
    <property type="entry name" value="ZN2_CY6_FUNGAL_1"/>
    <property type="match status" value="1"/>
</dbReference>
<dbReference type="InterPro" id="IPR050987">
    <property type="entry name" value="AtrR-like"/>
</dbReference>
<dbReference type="Gene3D" id="4.10.240.10">
    <property type="entry name" value="Zn(2)-C6 fungal-type DNA-binding domain"/>
    <property type="match status" value="1"/>
</dbReference>
<name>A0AAD6UD36_9AGAR</name>
<gene>
    <name evidence="5" type="ORF">B0H15DRAFT_541594</name>
</gene>
<dbReference type="GO" id="GO:0000981">
    <property type="term" value="F:DNA-binding transcription factor activity, RNA polymerase II-specific"/>
    <property type="evidence" value="ECO:0007669"/>
    <property type="project" value="InterPro"/>
</dbReference>
<proteinExistence type="predicted"/>
<dbReference type="PROSITE" id="PS50048">
    <property type="entry name" value="ZN2_CY6_FUNGAL_2"/>
    <property type="match status" value="1"/>
</dbReference>
<dbReference type="GO" id="GO:0008270">
    <property type="term" value="F:zinc ion binding"/>
    <property type="evidence" value="ECO:0007669"/>
    <property type="project" value="InterPro"/>
</dbReference>
<sequence>MHDDAPVPGSKRRRLRGSCDICKQRKIKCDSAQMPGKRCSNCISFNSECTHRTKSSSRTPKSAVMKSPASQDLPDAPELDKAAQAHVAAIVKQATAYIAESDVRQVMLDVALYARSLESRLIIIERKRSPSVANSVTTPSSAADSPSSPPVIKEEEDDMFVNGTLTERFDRFRLDTDRNRYFGKSSHFDLINTAMGIKDLFVEPPPNPRHVPTTKRLEFWGSPWELAHLTHEDVPPPLVFPAPDLLHSLVALFFEHVNPLLCLLHRPTFEKALAVGLHMVDHKFGSLVLGVCAVAAKYSDDSRVVLEGTNTRLSSGWAYFCQLQSHQKASMRSWTLHEAQTLCLTVIYLQGSSAPDGCWTLGGVGLRYAQEVGVHRRNLFSDKVVDEQWKRVFWVLICIDILSSAVCGRPRATFSDGYDIDYPAECDDEYWETSDPAMAFKQPPGRPSVVSYTIAYLKLIEILGMAQTTIYVVRRTDQTKESLQKAVFEIDSALNAWIDTIPEHLRWDPQSKDPLFSKQSAALYASYYHVQIQVHRIFIVVGHGGGGQSVTTDCPQHYPSLAICASSSRACSHVLDIASRRGFLFMPYILNAGFQSCIMLLLSVWAGRQVGLAIDPQKCLQDVKACLRVFRFYETRFVPFRA</sequence>
<keyword evidence="6" id="KW-1185">Reference proteome</keyword>
<dbReference type="SMART" id="SM00066">
    <property type="entry name" value="GAL4"/>
    <property type="match status" value="1"/>
</dbReference>
<dbReference type="Proteomes" id="UP001222325">
    <property type="component" value="Unassembled WGS sequence"/>
</dbReference>
<evidence type="ECO:0000256" key="3">
    <source>
        <dbReference type="SAM" id="MobiDB-lite"/>
    </source>
</evidence>
<dbReference type="PANTHER" id="PTHR46910">
    <property type="entry name" value="TRANSCRIPTION FACTOR PDR1"/>
    <property type="match status" value="1"/>
</dbReference>
<dbReference type="EMBL" id="JARJCN010000007">
    <property type="protein sequence ID" value="KAJ7099269.1"/>
    <property type="molecule type" value="Genomic_DNA"/>
</dbReference>
<dbReference type="PANTHER" id="PTHR46910:SF38">
    <property type="entry name" value="ZN(2)-C6 FUNGAL-TYPE DOMAIN-CONTAINING PROTEIN"/>
    <property type="match status" value="1"/>
</dbReference>
<keyword evidence="1" id="KW-0479">Metal-binding</keyword>
<dbReference type="InterPro" id="IPR007219">
    <property type="entry name" value="XnlR_reg_dom"/>
</dbReference>
<protein>
    <submittedName>
        <fullName evidence="5">Fungal-specific transcription factor domain-containing protein</fullName>
    </submittedName>
</protein>
<dbReference type="Pfam" id="PF00172">
    <property type="entry name" value="Zn_clus"/>
    <property type="match status" value="1"/>
</dbReference>
<dbReference type="InterPro" id="IPR001138">
    <property type="entry name" value="Zn2Cys6_DnaBD"/>
</dbReference>
<evidence type="ECO:0000256" key="1">
    <source>
        <dbReference type="ARBA" id="ARBA00022723"/>
    </source>
</evidence>
<dbReference type="InterPro" id="IPR036864">
    <property type="entry name" value="Zn2-C6_fun-type_DNA-bd_sf"/>
</dbReference>
<feature type="region of interest" description="Disordered" evidence="3">
    <location>
        <begin position="132"/>
        <end position="153"/>
    </location>
</feature>
<evidence type="ECO:0000259" key="4">
    <source>
        <dbReference type="PROSITE" id="PS50048"/>
    </source>
</evidence>
<dbReference type="Pfam" id="PF04082">
    <property type="entry name" value="Fungal_trans"/>
    <property type="match status" value="1"/>
</dbReference>
<dbReference type="CDD" id="cd00067">
    <property type="entry name" value="GAL4"/>
    <property type="match status" value="1"/>
</dbReference>
<dbReference type="SUPFAM" id="SSF57701">
    <property type="entry name" value="Zn2/Cys6 DNA-binding domain"/>
    <property type="match status" value="1"/>
</dbReference>
<comment type="caution">
    <text evidence="5">The sequence shown here is derived from an EMBL/GenBank/DDBJ whole genome shotgun (WGS) entry which is preliminary data.</text>
</comment>
<feature type="domain" description="Zn(2)-C6 fungal-type" evidence="4">
    <location>
        <begin position="18"/>
        <end position="51"/>
    </location>
</feature>
<feature type="region of interest" description="Disordered" evidence="3">
    <location>
        <begin position="50"/>
        <end position="76"/>
    </location>
</feature>
<dbReference type="GO" id="GO:0006351">
    <property type="term" value="P:DNA-templated transcription"/>
    <property type="evidence" value="ECO:0007669"/>
    <property type="project" value="InterPro"/>
</dbReference>
<dbReference type="CDD" id="cd12148">
    <property type="entry name" value="fungal_TF_MHR"/>
    <property type="match status" value="1"/>
</dbReference>
<accession>A0AAD6UD36</accession>